<dbReference type="GO" id="GO:0042626">
    <property type="term" value="F:ATPase-coupled transmembrane transporter activity"/>
    <property type="evidence" value="ECO:0007669"/>
    <property type="project" value="TreeGrafter"/>
</dbReference>
<keyword evidence="5" id="KW-0547">Nucleotide-binding</keyword>
<dbReference type="GO" id="GO:0005524">
    <property type="term" value="F:ATP binding"/>
    <property type="evidence" value="ECO:0007669"/>
    <property type="project" value="UniProtKB-KW"/>
</dbReference>
<dbReference type="Pfam" id="PF00005">
    <property type="entry name" value="ABC_tran"/>
    <property type="match status" value="1"/>
</dbReference>
<comment type="caution">
    <text evidence="10">The sequence shown here is derived from an EMBL/GenBank/DDBJ whole genome shotgun (WGS) entry which is preliminary data.</text>
</comment>
<keyword evidence="4" id="KW-1003">Cell membrane</keyword>
<dbReference type="InterPro" id="IPR050095">
    <property type="entry name" value="ECF_ABC_transporter_ATP-bd"/>
</dbReference>
<evidence type="ECO:0000256" key="7">
    <source>
        <dbReference type="ARBA" id="ARBA00022967"/>
    </source>
</evidence>
<feature type="domain" description="ABC transporter" evidence="9">
    <location>
        <begin position="16"/>
        <end position="250"/>
    </location>
</feature>
<dbReference type="SMART" id="SM00382">
    <property type="entry name" value="AAA"/>
    <property type="match status" value="1"/>
</dbReference>
<dbReference type="OrthoDB" id="9784332at2"/>
<comment type="similarity">
    <text evidence="2">Belongs to the ABC transporter superfamily.</text>
</comment>
<keyword evidence="7" id="KW-1278">Translocase</keyword>
<dbReference type="InterPro" id="IPR017871">
    <property type="entry name" value="ABC_transporter-like_CS"/>
</dbReference>
<protein>
    <submittedName>
        <fullName evidence="10">Cobalt transporter ATP-binding subunit</fullName>
    </submittedName>
</protein>
<dbReference type="InterPro" id="IPR027417">
    <property type="entry name" value="P-loop_NTPase"/>
</dbReference>
<evidence type="ECO:0000256" key="8">
    <source>
        <dbReference type="ARBA" id="ARBA00023136"/>
    </source>
</evidence>
<dbReference type="NCBIfam" id="NF010167">
    <property type="entry name" value="PRK13648.1"/>
    <property type="match status" value="1"/>
</dbReference>
<dbReference type="GO" id="GO:0016887">
    <property type="term" value="F:ATP hydrolysis activity"/>
    <property type="evidence" value="ECO:0007669"/>
    <property type="project" value="InterPro"/>
</dbReference>
<dbReference type="CDD" id="cd03225">
    <property type="entry name" value="ABC_cobalt_CbiO_domain1"/>
    <property type="match status" value="1"/>
</dbReference>
<evidence type="ECO:0000256" key="4">
    <source>
        <dbReference type="ARBA" id="ARBA00022475"/>
    </source>
</evidence>
<reference evidence="10 11" key="1">
    <citation type="journal article" date="2015" name="Genome Announc.">
        <title>Expanding the biotechnology potential of lactobacilli through comparative genomics of 213 strains and associated genera.</title>
        <authorList>
            <person name="Sun Z."/>
            <person name="Harris H.M."/>
            <person name="McCann A."/>
            <person name="Guo C."/>
            <person name="Argimon S."/>
            <person name="Zhang W."/>
            <person name="Yang X."/>
            <person name="Jeffery I.B."/>
            <person name="Cooney J.C."/>
            <person name="Kagawa T.F."/>
            <person name="Liu W."/>
            <person name="Song Y."/>
            <person name="Salvetti E."/>
            <person name="Wrobel A."/>
            <person name="Rasinkangas P."/>
            <person name="Parkhill J."/>
            <person name="Rea M.C."/>
            <person name="O'Sullivan O."/>
            <person name="Ritari J."/>
            <person name="Douillard F.P."/>
            <person name="Paul Ross R."/>
            <person name="Yang R."/>
            <person name="Briner A.E."/>
            <person name="Felis G.E."/>
            <person name="de Vos W.M."/>
            <person name="Barrangou R."/>
            <person name="Klaenhammer T.R."/>
            <person name="Caufield P.W."/>
            <person name="Cui Y."/>
            <person name="Zhang H."/>
            <person name="O'Toole P.W."/>
        </authorList>
    </citation>
    <scope>NUCLEOTIDE SEQUENCE [LARGE SCALE GENOMIC DNA]</scope>
    <source>
        <strain evidence="10 11">DSM 12744</strain>
    </source>
</reference>
<evidence type="ECO:0000256" key="1">
    <source>
        <dbReference type="ARBA" id="ARBA00004202"/>
    </source>
</evidence>
<evidence type="ECO:0000256" key="6">
    <source>
        <dbReference type="ARBA" id="ARBA00022840"/>
    </source>
</evidence>
<organism evidence="10 11">
    <name type="scientific">Schleiferilactobacillus perolens DSM 12744</name>
    <dbReference type="NCBI Taxonomy" id="1423792"/>
    <lineage>
        <taxon>Bacteria</taxon>
        <taxon>Bacillati</taxon>
        <taxon>Bacillota</taxon>
        <taxon>Bacilli</taxon>
        <taxon>Lactobacillales</taxon>
        <taxon>Lactobacillaceae</taxon>
        <taxon>Schleiferilactobacillus</taxon>
    </lineage>
</organism>
<evidence type="ECO:0000313" key="10">
    <source>
        <dbReference type="EMBL" id="KRL13288.1"/>
    </source>
</evidence>
<evidence type="ECO:0000256" key="2">
    <source>
        <dbReference type="ARBA" id="ARBA00005417"/>
    </source>
</evidence>
<dbReference type="NCBIfam" id="NF010156">
    <property type="entry name" value="PRK13635.1"/>
    <property type="match status" value="1"/>
</dbReference>
<accession>A0A0R1NA52</accession>
<evidence type="ECO:0000259" key="9">
    <source>
        <dbReference type="PROSITE" id="PS50893"/>
    </source>
</evidence>
<dbReference type="InterPro" id="IPR015856">
    <property type="entry name" value="ABC_transpr_CbiO/EcfA_su"/>
</dbReference>
<keyword evidence="11" id="KW-1185">Reference proteome</keyword>
<dbReference type="Proteomes" id="UP000051330">
    <property type="component" value="Unassembled WGS sequence"/>
</dbReference>
<evidence type="ECO:0000313" key="11">
    <source>
        <dbReference type="Proteomes" id="UP000051330"/>
    </source>
</evidence>
<keyword evidence="8" id="KW-0472">Membrane</keyword>
<dbReference type="EMBL" id="AZEC01000004">
    <property type="protein sequence ID" value="KRL13288.1"/>
    <property type="molecule type" value="Genomic_DNA"/>
</dbReference>
<dbReference type="NCBIfam" id="TIGR04520">
    <property type="entry name" value="ECF_ATPase_1"/>
    <property type="match status" value="1"/>
</dbReference>
<dbReference type="PATRIC" id="fig|1423792.3.peg.2157"/>
<dbReference type="InterPro" id="IPR003439">
    <property type="entry name" value="ABC_transporter-like_ATP-bd"/>
</dbReference>
<evidence type="ECO:0000256" key="3">
    <source>
        <dbReference type="ARBA" id="ARBA00022448"/>
    </source>
</evidence>
<comment type="subcellular location">
    <subcellularLocation>
        <location evidence="1">Cell membrane</location>
        <topology evidence="1">Peripheral membrane protein</topology>
    </subcellularLocation>
</comment>
<dbReference type="InterPro" id="IPR030947">
    <property type="entry name" value="EcfA_1"/>
</dbReference>
<dbReference type="PANTHER" id="PTHR43553">
    <property type="entry name" value="HEAVY METAL TRANSPORTER"/>
    <property type="match status" value="1"/>
</dbReference>
<dbReference type="PROSITE" id="PS00211">
    <property type="entry name" value="ABC_TRANSPORTER_1"/>
    <property type="match status" value="1"/>
</dbReference>
<evidence type="ECO:0000256" key="5">
    <source>
        <dbReference type="ARBA" id="ARBA00022741"/>
    </source>
</evidence>
<dbReference type="STRING" id="1423792.FD09_GL002115"/>
<keyword evidence="3" id="KW-0813">Transport</keyword>
<dbReference type="Gene3D" id="3.40.50.300">
    <property type="entry name" value="P-loop containing nucleotide triphosphate hydrolases"/>
    <property type="match status" value="1"/>
</dbReference>
<sequence length="289" mass="31287">MYNERKRGNDVEEPIITIDHLTVKYAEQQHPALDDISLTVPAHSWTAIIGHNGSGKSTMIKALTGLVTADAGTMTVAGMPVDEAHIWDIRRKMGVVFQNPENQFVGSTVADDVAFGLENAQIPRDKMIPRVQNALAQVGMTDFATREPAHLSGGQKQRVAIAGIVALAPDIIALDEATSMLDPEGRVAVLQTIRNLKAQQDLTILAVTHDLEEAAAADNVIVIDNGHLVASGTPPEIFARGEKLIDMGLAVPFTEQLKTDLSNAGVPLPAHYLTEEEMAEQIWKLYSTM</sequence>
<dbReference type="GO" id="GO:0043190">
    <property type="term" value="C:ATP-binding cassette (ABC) transporter complex"/>
    <property type="evidence" value="ECO:0007669"/>
    <property type="project" value="TreeGrafter"/>
</dbReference>
<dbReference type="AlphaFoldDB" id="A0A0R1NA52"/>
<dbReference type="PANTHER" id="PTHR43553:SF24">
    <property type="entry name" value="ENERGY-COUPLING FACTOR TRANSPORTER ATP-BINDING PROTEIN ECFA1"/>
    <property type="match status" value="1"/>
</dbReference>
<keyword evidence="6 10" id="KW-0067">ATP-binding</keyword>
<dbReference type="InterPro" id="IPR003593">
    <property type="entry name" value="AAA+_ATPase"/>
</dbReference>
<dbReference type="FunFam" id="3.40.50.300:FF:000224">
    <property type="entry name" value="Energy-coupling factor transporter ATP-binding protein EcfA"/>
    <property type="match status" value="1"/>
</dbReference>
<dbReference type="PROSITE" id="PS50893">
    <property type="entry name" value="ABC_TRANSPORTER_2"/>
    <property type="match status" value="1"/>
</dbReference>
<dbReference type="SUPFAM" id="SSF52540">
    <property type="entry name" value="P-loop containing nucleoside triphosphate hydrolases"/>
    <property type="match status" value="1"/>
</dbReference>
<proteinExistence type="inferred from homology"/>
<name>A0A0R1NA52_9LACO</name>
<gene>
    <name evidence="10" type="ORF">FD09_GL002115</name>
</gene>